<organism evidence="2 3">
    <name type="scientific">Volvox africanus</name>
    <dbReference type="NCBI Taxonomy" id="51714"/>
    <lineage>
        <taxon>Eukaryota</taxon>
        <taxon>Viridiplantae</taxon>
        <taxon>Chlorophyta</taxon>
        <taxon>core chlorophytes</taxon>
        <taxon>Chlorophyceae</taxon>
        <taxon>CS clade</taxon>
        <taxon>Chlamydomonadales</taxon>
        <taxon>Volvocaceae</taxon>
        <taxon>Volvox</taxon>
    </lineage>
</organism>
<evidence type="ECO:0000313" key="3">
    <source>
        <dbReference type="Proteomes" id="UP000747399"/>
    </source>
</evidence>
<gene>
    <name evidence="2" type="ORF">Vafri_16018</name>
</gene>
<sequence length="241" mass="24104">SSFPSPAISSSPSPAISSPSPSTSSSPSPATSPSPDSAIDNRRLVSVLAVLKYLAEFVAAARALEHAEAGHGRARPAALVAAAKPQLLDEVQMQQEPRAPDAVSGANHGSINATLVHGEAVKGLAAATMTVPVSAAAATVTVAATVTMMVTATATESSVKAPATAPASAVGENQPQPQHQGVPAEFLPGVQLPLPDGVAGAVPVAAVESRGALRALQPLMQRGRQSAAVLMEAAERALACR</sequence>
<dbReference type="EMBL" id="BNCO01000046">
    <property type="protein sequence ID" value="GIL61545.1"/>
    <property type="molecule type" value="Genomic_DNA"/>
</dbReference>
<keyword evidence="3" id="KW-1185">Reference proteome</keyword>
<dbReference type="Proteomes" id="UP000747399">
    <property type="component" value="Unassembled WGS sequence"/>
</dbReference>
<comment type="caution">
    <text evidence="2">The sequence shown here is derived from an EMBL/GenBank/DDBJ whole genome shotgun (WGS) entry which is preliminary data.</text>
</comment>
<reference evidence="2" key="1">
    <citation type="journal article" date="2021" name="Proc. Natl. Acad. Sci. U.S.A.">
        <title>Three genomes in the algal genus Volvox reveal the fate of a haploid sex-determining region after a transition to homothallism.</title>
        <authorList>
            <person name="Yamamoto K."/>
            <person name="Hamaji T."/>
            <person name="Kawai-Toyooka H."/>
            <person name="Matsuzaki R."/>
            <person name="Takahashi F."/>
            <person name="Nishimura Y."/>
            <person name="Kawachi M."/>
            <person name="Noguchi H."/>
            <person name="Minakuchi Y."/>
            <person name="Umen J.G."/>
            <person name="Toyoda A."/>
            <person name="Nozaki H."/>
        </authorList>
    </citation>
    <scope>NUCLEOTIDE SEQUENCE</scope>
    <source>
        <strain evidence="2">NIES-3780</strain>
    </source>
</reference>
<feature type="region of interest" description="Disordered" evidence="1">
    <location>
        <begin position="1"/>
        <end position="38"/>
    </location>
</feature>
<proteinExistence type="predicted"/>
<name>A0A8J4BHU2_9CHLO</name>
<accession>A0A8J4BHU2</accession>
<evidence type="ECO:0000256" key="1">
    <source>
        <dbReference type="SAM" id="MobiDB-lite"/>
    </source>
</evidence>
<evidence type="ECO:0000313" key="2">
    <source>
        <dbReference type="EMBL" id="GIL61545.1"/>
    </source>
</evidence>
<dbReference type="AlphaFoldDB" id="A0A8J4BHU2"/>
<protein>
    <submittedName>
        <fullName evidence="2">Uncharacterized protein</fullName>
    </submittedName>
</protein>
<feature type="region of interest" description="Disordered" evidence="1">
    <location>
        <begin position="163"/>
        <end position="182"/>
    </location>
</feature>
<feature type="non-terminal residue" evidence="2">
    <location>
        <position position="241"/>
    </location>
</feature>